<accession>A0A8H4WS75</accession>
<dbReference type="EMBL" id="JABFAI010000274">
    <property type="protein sequence ID" value="KAF4947929.1"/>
    <property type="molecule type" value="Genomic_DNA"/>
</dbReference>
<comment type="caution">
    <text evidence="1">The sequence shown here is derived from an EMBL/GenBank/DDBJ whole genome shotgun (WGS) entry which is preliminary data.</text>
</comment>
<evidence type="ECO:0000313" key="1">
    <source>
        <dbReference type="EMBL" id="KAF4947929.1"/>
    </source>
</evidence>
<reference evidence="1" key="2">
    <citation type="submission" date="2020-05" db="EMBL/GenBank/DDBJ databases">
        <authorList>
            <person name="Kim H.-S."/>
            <person name="Proctor R.H."/>
            <person name="Brown D.W."/>
        </authorList>
    </citation>
    <scope>NUCLEOTIDE SEQUENCE</scope>
    <source>
        <strain evidence="1">NRRL 45417</strain>
    </source>
</reference>
<organism evidence="1 2">
    <name type="scientific">Fusarium gaditjirri</name>
    <dbReference type="NCBI Taxonomy" id="282569"/>
    <lineage>
        <taxon>Eukaryota</taxon>
        <taxon>Fungi</taxon>
        <taxon>Dikarya</taxon>
        <taxon>Ascomycota</taxon>
        <taxon>Pezizomycotina</taxon>
        <taxon>Sordariomycetes</taxon>
        <taxon>Hypocreomycetidae</taxon>
        <taxon>Hypocreales</taxon>
        <taxon>Nectriaceae</taxon>
        <taxon>Fusarium</taxon>
        <taxon>Fusarium nisikadoi species complex</taxon>
    </lineage>
</organism>
<keyword evidence="2" id="KW-1185">Reference proteome</keyword>
<name>A0A8H4WS75_9HYPO</name>
<evidence type="ECO:0000313" key="2">
    <source>
        <dbReference type="Proteomes" id="UP000604273"/>
    </source>
</evidence>
<gene>
    <name evidence="1" type="ORF">FGADI_10089</name>
</gene>
<dbReference type="Proteomes" id="UP000604273">
    <property type="component" value="Unassembled WGS sequence"/>
</dbReference>
<reference evidence="1" key="1">
    <citation type="journal article" date="2020" name="BMC Genomics">
        <title>Correction to: Identification and distribution of gene clusters required for synthesis of sphingolipid metabolism inhibitors in diverse species of the filamentous fungus Fusarium.</title>
        <authorList>
            <person name="Kim H.S."/>
            <person name="Lohmar J.M."/>
            <person name="Busman M."/>
            <person name="Brown D.W."/>
            <person name="Naumann T.A."/>
            <person name="Divon H.H."/>
            <person name="Lysoe E."/>
            <person name="Uhlig S."/>
            <person name="Proctor R.H."/>
        </authorList>
    </citation>
    <scope>NUCLEOTIDE SEQUENCE</scope>
    <source>
        <strain evidence="1">NRRL 45417</strain>
    </source>
</reference>
<dbReference type="AlphaFoldDB" id="A0A8H4WS75"/>
<sequence>MGARRAQPPLARNIPRPGSAVQGLSQEFVPNHFDVKEIGRELDITCWSRSSSTQIIHQICPSDLISSSVSMFDGTFHMEEPSLMFGWEQPPLDSQQPTRITLGVDARLQVFLSIFLSTPLLKSGEISSKITSVMRPW</sequence>
<protein>
    <submittedName>
        <fullName evidence="1">Uncharacterized protein</fullName>
    </submittedName>
</protein>
<proteinExistence type="predicted"/>